<keyword evidence="1" id="KW-0175">Coiled coil</keyword>
<proteinExistence type="predicted"/>
<keyword evidence="2" id="KW-0732">Signal</keyword>
<evidence type="ECO:0000313" key="4">
    <source>
        <dbReference type="Proteomes" id="UP001595897"/>
    </source>
</evidence>
<feature type="coiled-coil region" evidence="1">
    <location>
        <begin position="141"/>
        <end position="168"/>
    </location>
</feature>
<keyword evidence="4" id="KW-1185">Reference proteome</keyword>
<reference evidence="4" key="1">
    <citation type="journal article" date="2019" name="Int. J. Syst. Evol. Microbiol.">
        <title>The Global Catalogue of Microorganisms (GCM) 10K type strain sequencing project: providing services to taxonomists for standard genome sequencing and annotation.</title>
        <authorList>
            <consortium name="The Broad Institute Genomics Platform"/>
            <consortium name="The Broad Institute Genome Sequencing Center for Infectious Disease"/>
            <person name="Wu L."/>
            <person name="Ma J."/>
        </authorList>
    </citation>
    <scope>NUCLEOTIDE SEQUENCE [LARGE SCALE GENOMIC DNA]</scope>
    <source>
        <strain evidence="4">KACC 12507</strain>
    </source>
</reference>
<evidence type="ECO:0000256" key="2">
    <source>
        <dbReference type="SAM" id="SignalP"/>
    </source>
</evidence>
<feature type="chain" id="PRO_5045613666" evidence="2">
    <location>
        <begin position="31"/>
        <end position="191"/>
    </location>
</feature>
<gene>
    <name evidence="3" type="ORF">ACFO4O_14200</name>
</gene>
<sequence length="191" mass="21527">MKVFRSKGLTKSSMVLSLSILAFYSLSASAAPTEASMQNAEQQYQSNIEAIDVIGDRPLSYYRRNLVKQENAFFDLMNQLIDEDDFKVTCKKQRMQAFSRLKARACEANFVSRIIGEATQQNFDSMSLSSRMGGPDGVNLVADVKIQLALKKRQREQLEAMVETINNNPELLSAYQALELAKQKVMLAQQQ</sequence>
<feature type="signal peptide" evidence="2">
    <location>
        <begin position="1"/>
        <end position="30"/>
    </location>
</feature>
<dbReference type="EMBL" id="JBHSGU010000009">
    <property type="protein sequence ID" value="MFC4701318.1"/>
    <property type="molecule type" value="Genomic_DNA"/>
</dbReference>
<evidence type="ECO:0000313" key="3">
    <source>
        <dbReference type="EMBL" id="MFC4701318.1"/>
    </source>
</evidence>
<dbReference type="RefSeq" id="WP_382409690.1">
    <property type="nucleotide sequence ID" value="NZ_JBHSGU010000009.1"/>
</dbReference>
<organism evidence="3 4">
    <name type="scientific">Glaciecola siphonariae</name>
    <dbReference type="NCBI Taxonomy" id="521012"/>
    <lineage>
        <taxon>Bacteria</taxon>
        <taxon>Pseudomonadati</taxon>
        <taxon>Pseudomonadota</taxon>
        <taxon>Gammaproteobacteria</taxon>
        <taxon>Alteromonadales</taxon>
        <taxon>Alteromonadaceae</taxon>
        <taxon>Glaciecola</taxon>
    </lineage>
</organism>
<evidence type="ECO:0000256" key="1">
    <source>
        <dbReference type="SAM" id="Coils"/>
    </source>
</evidence>
<dbReference type="Proteomes" id="UP001595897">
    <property type="component" value="Unassembled WGS sequence"/>
</dbReference>
<name>A0ABV9M104_9ALTE</name>
<accession>A0ABV9M104</accession>
<protein>
    <submittedName>
        <fullName evidence="3">Uncharacterized protein</fullName>
    </submittedName>
</protein>
<comment type="caution">
    <text evidence="3">The sequence shown here is derived from an EMBL/GenBank/DDBJ whole genome shotgun (WGS) entry which is preliminary data.</text>
</comment>